<dbReference type="InterPro" id="IPR050312">
    <property type="entry name" value="IolE/XylAMocC-like"/>
</dbReference>
<sequence length="278" mass="31984">MKICFNQATTMKNSTLETDLSYCEKYHYDLIEIRLDKLHDYLTRHTLGELKAFFDAHHIKPFAFNALEFINFRDKKGFEDIMRGLQFCCEAGHIIGCKRVVIVPTFDIGNKTITEIREETVRVIHIMADYAEPRGMTLAFEFVGYPNCSVNTFGQAYDIVKAVDRKSVGVVLDCFHFHAMGSRFEHLEAADASKIFILHLDDSEDLPVGAARDNNRLMPGEGAVDLPRILSTLKRLGYDSMVSIELFRPEYWDWPDEENIRVSYDKTCETIKPYFPIG</sequence>
<evidence type="ECO:0000313" key="2">
    <source>
        <dbReference type="EMBL" id="MPM06111.1"/>
    </source>
</evidence>
<comment type="caution">
    <text evidence="2">The sequence shown here is derived from an EMBL/GenBank/DDBJ whole genome shotgun (WGS) entry which is preliminary data.</text>
</comment>
<accession>A0A644WRG8</accession>
<dbReference type="Pfam" id="PF01261">
    <property type="entry name" value="AP_endonuc_2"/>
    <property type="match status" value="1"/>
</dbReference>
<name>A0A644WRG8_9ZZZZ</name>
<keyword evidence="2" id="KW-0413">Isomerase</keyword>
<dbReference type="PANTHER" id="PTHR12110">
    <property type="entry name" value="HYDROXYPYRUVATE ISOMERASE"/>
    <property type="match status" value="1"/>
</dbReference>
<dbReference type="SUPFAM" id="SSF51658">
    <property type="entry name" value="Xylose isomerase-like"/>
    <property type="match status" value="1"/>
</dbReference>
<organism evidence="2">
    <name type="scientific">bioreactor metagenome</name>
    <dbReference type="NCBI Taxonomy" id="1076179"/>
    <lineage>
        <taxon>unclassified sequences</taxon>
        <taxon>metagenomes</taxon>
        <taxon>ecological metagenomes</taxon>
    </lineage>
</organism>
<proteinExistence type="predicted"/>
<dbReference type="InterPro" id="IPR013022">
    <property type="entry name" value="Xyl_isomerase-like_TIM-brl"/>
</dbReference>
<dbReference type="GO" id="GO:0016853">
    <property type="term" value="F:isomerase activity"/>
    <property type="evidence" value="ECO:0007669"/>
    <property type="project" value="UniProtKB-KW"/>
</dbReference>
<gene>
    <name evidence="2" type="primary">iolI_1</name>
    <name evidence="2" type="ORF">SDC9_52407</name>
</gene>
<reference evidence="2" key="1">
    <citation type="submission" date="2019-08" db="EMBL/GenBank/DDBJ databases">
        <authorList>
            <person name="Kucharzyk K."/>
            <person name="Murdoch R.W."/>
            <person name="Higgins S."/>
            <person name="Loffler F."/>
        </authorList>
    </citation>
    <scope>NUCLEOTIDE SEQUENCE</scope>
</reference>
<dbReference type="PANTHER" id="PTHR12110:SF21">
    <property type="entry name" value="XYLOSE ISOMERASE-LIKE TIM BARREL DOMAIN-CONTAINING PROTEIN"/>
    <property type="match status" value="1"/>
</dbReference>
<dbReference type="InterPro" id="IPR036237">
    <property type="entry name" value="Xyl_isomerase-like_sf"/>
</dbReference>
<dbReference type="AlphaFoldDB" id="A0A644WRG8"/>
<dbReference type="EMBL" id="VSSQ01001199">
    <property type="protein sequence ID" value="MPM06111.1"/>
    <property type="molecule type" value="Genomic_DNA"/>
</dbReference>
<dbReference type="EC" id="5.3.99.11" evidence="2"/>
<protein>
    <submittedName>
        <fullName evidence="2">Inosose isomerase</fullName>
        <ecNumber evidence="2">5.3.99.11</ecNumber>
    </submittedName>
</protein>
<dbReference type="Gene3D" id="3.20.20.150">
    <property type="entry name" value="Divalent-metal-dependent TIM barrel enzymes"/>
    <property type="match status" value="1"/>
</dbReference>
<feature type="domain" description="Xylose isomerase-like TIM barrel" evidence="1">
    <location>
        <begin position="22"/>
        <end position="261"/>
    </location>
</feature>
<evidence type="ECO:0000259" key="1">
    <source>
        <dbReference type="Pfam" id="PF01261"/>
    </source>
</evidence>